<proteinExistence type="predicted"/>
<accession>A0A0G0NCG4</accession>
<protein>
    <submittedName>
        <fullName evidence="1">Uncharacterized protein</fullName>
    </submittedName>
</protein>
<dbReference type="Proteomes" id="UP000034690">
    <property type="component" value="Unassembled WGS sequence"/>
</dbReference>
<name>A0A0G0NCG4_9BACT</name>
<gene>
    <name evidence="1" type="ORF">UT40_C0009G0014</name>
</gene>
<comment type="caution">
    <text evidence="1">The sequence shown here is derived from an EMBL/GenBank/DDBJ whole genome shotgun (WGS) entry which is preliminary data.</text>
</comment>
<dbReference type="EMBL" id="LBWQ01000009">
    <property type="protein sequence ID" value="KKR13849.1"/>
    <property type="molecule type" value="Genomic_DNA"/>
</dbReference>
<organism evidence="1 2">
    <name type="scientific">Candidatus Woesebacteria bacterium GW2011_GWA1_39_21b</name>
    <dbReference type="NCBI Taxonomy" id="1618551"/>
    <lineage>
        <taxon>Bacteria</taxon>
        <taxon>Candidatus Woeseibacteriota</taxon>
    </lineage>
</organism>
<dbReference type="AlphaFoldDB" id="A0A0G0NCG4"/>
<evidence type="ECO:0000313" key="1">
    <source>
        <dbReference type="EMBL" id="KKR13849.1"/>
    </source>
</evidence>
<evidence type="ECO:0000313" key="2">
    <source>
        <dbReference type="Proteomes" id="UP000034690"/>
    </source>
</evidence>
<sequence length="117" mass="12718">MKFKIFFLLLVGVALFSFLFFFVLFPVKAQSTIVPFGGVTLAVIPCVNGVLLVTQRPVTGPEKLIFDPSSSRLYPYFKLVPGSSGKHILGIASTPSVCNLVYKHVVAPKIIMIGTSE</sequence>
<reference evidence="1 2" key="1">
    <citation type="journal article" date="2015" name="Nature">
        <title>rRNA introns, odd ribosomes, and small enigmatic genomes across a large radiation of phyla.</title>
        <authorList>
            <person name="Brown C.T."/>
            <person name="Hug L.A."/>
            <person name="Thomas B.C."/>
            <person name="Sharon I."/>
            <person name="Castelle C.J."/>
            <person name="Singh A."/>
            <person name="Wilkins M.J."/>
            <person name="Williams K.H."/>
            <person name="Banfield J.F."/>
        </authorList>
    </citation>
    <scope>NUCLEOTIDE SEQUENCE [LARGE SCALE GENOMIC DNA]</scope>
</reference>